<gene>
    <name evidence="1" type="ORF">DHETER_LOCUS7608</name>
</gene>
<reference evidence="1" key="1">
    <citation type="submission" date="2021-06" db="EMBL/GenBank/DDBJ databases">
        <authorList>
            <person name="Kallberg Y."/>
            <person name="Tangrot J."/>
            <person name="Rosling A."/>
        </authorList>
    </citation>
    <scope>NUCLEOTIDE SEQUENCE</scope>
    <source>
        <strain evidence="1">IL203A</strain>
    </source>
</reference>
<comment type="caution">
    <text evidence="1">The sequence shown here is derived from an EMBL/GenBank/DDBJ whole genome shotgun (WGS) entry which is preliminary data.</text>
</comment>
<organism evidence="1 2">
    <name type="scientific">Dentiscutata heterogama</name>
    <dbReference type="NCBI Taxonomy" id="1316150"/>
    <lineage>
        <taxon>Eukaryota</taxon>
        <taxon>Fungi</taxon>
        <taxon>Fungi incertae sedis</taxon>
        <taxon>Mucoromycota</taxon>
        <taxon>Glomeromycotina</taxon>
        <taxon>Glomeromycetes</taxon>
        <taxon>Diversisporales</taxon>
        <taxon>Gigasporaceae</taxon>
        <taxon>Dentiscutata</taxon>
    </lineage>
</organism>
<proteinExistence type="predicted"/>
<dbReference type="Proteomes" id="UP000789702">
    <property type="component" value="Unassembled WGS sequence"/>
</dbReference>
<evidence type="ECO:0000313" key="2">
    <source>
        <dbReference type="Proteomes" id="UP000789702"/>
    </source>
</evidence>
<dbReference type="EMBL" id="CAJVPU010010969">
    <property type="protein sequence ID" value="CAG8610355.1"/>
    <property type="molecule type" value="Genomic_DNA"/>
</dbReference>
<sequence length="182" mass="20865">MGKAKLTKSDLAKPIKQATNIPETNNNHIAFNDHTSFNVEESDLEDNNSDFNKLLEELDTKNNKYKSNEFLLKLSNTCNEFHYQILSHIQLQLNNTTITENDYILAYKVAKETGAGTQIIDEKDFKSFIEDYNQATNKKKDVKKPKESQLDDDKRHIKLSGMHYTTWARAIINGLADIDTPP</sequence>
<accession>A0ACA9MSZ5</accession>
<keyword evidence="2" id="KW-1185">Reference proteome</keyword>
<evidence type="ECO:0000313" key="1">
    <source>
        <dbReference type="EMBL" id="CAG8610355.1"/>
    </source>
</evidence>
<feature type="non-terminal residue" evidence="1">
    <location>
        <position position="182"/>
    </location>
</feature>
<name>A0ACA9MSZ5_9GLOM</name>
<protein>
    <submittedName>
        <fullName evidence="1">9337_t:CDS:1</fullName>
    </submittedName>
</protein>